<accession>A0ABS7A5D1</accession>
<dbReference type="EMBL" id="JAHYBZ010000002">
    <property type="protein sequence ID" value="MBW6397494.1"/>
    <property type="molecule type" value="Genomic_DNA"/>
</dbReference>
<dbReference type="RefSeq" id="WP_219762103.1">
    <property type="nucleotide sequence ID" value="NZ_JAHYBZ010000002.1"/>
</dbReference>
<name>A0ABS7A5D1_9PROT</name>
<dbReference type="Proteomes" id="UP001196565">
    <property type="component" value="Unassembled WGS sequence"/>
</dbReference>
<keyword evidence="3" id="KW-1185">Reference proteome</keyword>
<gene>
    <name evidence="2" type="ORF">KPL78_06530</name>
</gene>
<organism evidence="2 3">
    <name type="scientific">Roseomonas alba</name>
    <dbReference type="NCBI Taxonomy" id="2846776"/>
    <lineage>
        <taxon>Bacteria</taxon>
        <taxon>Pseudomonadati</taxon>
        <taxon>Pseudomonadota</taxon>
        <taxon>Alphaproteobacteria</taxon>
        <taxon>Acetobacterales</taxon>
        <taxon>Roseomonadaceae</taxon>
        <taxon>Roseomonas</taxon>
    </lineage>
</organism>
<comment type="caution">
    <text evidence="2">The sequence shown here is derived from an EMBL/GenBank/DDBJ whole genome shotgun (WGS) entry which is preliminary data.</text>
</comment>
<evidence type="ECO:0000313" key="2">
    <source>
        <dbReference type="EMBL" id="MBW6397494.1"/>
    </source>
</evidence>
<evidence type="ECO:0000256" key="1">
    <source>
        <dbReference type="SAM" id="MobiDB-lite"/>
    </source>
</evidence>
<reference evidence="2 3" key="1">
    <citation type="submission" date="2021-07" db="EMBL/GenBank/DDBJ databases">
        <authorList>
            <person name="So Y."/>
        </authorList>
    </citation>
    <scope>NUCLEOTIDE SEQUENCE [LARGE SCALE GENOMIC DNA]</scope>
    <source>
        <strain evidence="2 3">HJA6</strain>
    </source>
</reference>
<proteinExistence type="predicted"/>
<evidence type="ECO:0000313" key="3">
    <source>
        <dbReference type="Proteomes" id="UP001196565"/>
    </source>
</evidence>
<feature type="region of interest" description="Disordered" evidence="1">
    <location>
        <begin position="97"/>
        <end position="121"/>
    </location>
</feature>
<protein>
    <submittedName>
        <fullName evidence="2">Uncharacterized protein</fullName>
    </submittedName>
</protein>
<sequence>MSAWTAEQAVKGAELLKAADRVDRAFVALRLALKRREKAARELRDLGYSAAPLPSKREVTLAAYRHGIAPLLRLECMSQRHARSMVAADALALSFLPVSPPAPSTTRGTRSRRAGLPEVAA</sequence>